<feature type="modified residue" description="4-aspartylphosphate" evidence="12">
    <location>
        <position position="881"/>
    </location>
</feature>
<dbReference type="GO" id="GO:0000155">
    <property type="term" value="F:phosphorelay sensor kinase activity"/>
    <property type="evidence" value="ECO:0007669"/>
    <property type="project" value="InterPro"/>
</dbReference>
<evidence type="ECO:0000256" key="13">
    <source>
        <dbReference type="SAM" id="Coils"/>
    </source>
</evidence>
<dbReference type="CDD" id="cd16922">
    <property type="entry name" value="HATPase_EvgS-ArcB-TorS-like"/>
    <property type="match status" value="1"/>
</dbReference>
<dbReference type="InterPro" id="IPR005467">
    <property type="entry name" value="His_kinase_dom"/>
</dbReference>
<feature type="coiled-coil region" evidence="13">
    <location>
        <begin position="253"/>
        <end position="281"/>
    </location>
</feature>
<dbReference type="Pfam" id="PF13185">
    <property type="entry name" value="GAF_2"/>
    <property type="match status" value="1"/>
</dbReference>
<keyword evidence="19" id="KW-1185">Reference proteome</keyword>
<proteinExistence type="predicted"/>
<comment type="caution">
    <text evidence="18">The sequence shown here is derived from an EMBL/GenBank/DDBJ whole genome shotgun (WGS) entry which is preliminary data.</text>
</comment>
<evidence type="ECO:0000259" key="15">
    <source>
        <dbReference type="PROSITE" id="PS50109"/>
    </source>
</evidence>
<dbReference type="InterPro" id="IPR035965">
    <property type="entry name" value="PAS-like_dom_sf"/>
</dbReference>
<reference evidence="18 19" key="1">
    <citation type="submission" date="2018-05" db="EMBL/GenBank/DDBJ databases">
        <title>Genomic Encyclopedia of Type Strains, Phase IV (KMG-IV): sequencing the most valuable type-strain genomes for metagenomic binning, comparative biology and taxonomic classification.</title>
        <authorList>
            <person name="Goeker M."/>
        </authorList>
    </citation>
    <scope>NUCLEOTIDE SEQUENCE [LARGE SCALE GENOMIC DNA]</scope>
    <source>
        <strain evidence="18 19">DSM 18773</strain>
    </source>
</reference>
<dbReference type="SUPFAM" id="SSF55785">
    <property type="entry name" value="PYP-like sensor domain (PAS domain)"/>
    <property type="match status" value="1"/>
</dbReference>
<dbReference type="InterPro" id="IPR001789">
    <property type="entry name" value="Sig_transdc_resp-reg_receiver"/>
</dbReference>
<dbReference type="PROSITE" id="PS50109">
    <property type="entry name" value="HIS_KIN"/>
    <property type="match status" value="1"/>
</dbReference>
<dbReference type="InterPro" id="IPR004358">
    <property type="entry name" value="Sig_transdc_His_kin-like_C"/>
</dbReference>
<dbReference type="SMART" id="SM00448">
    <property type="entry name" value="REC"/>
    <property type="match status" value="1"/>
</dbReference>
<feature type="transmembrane region" description="Helical" evidence="14">
    <location>
        <begin position="14"/>
        <end position="35"/>
    </location>
</feature>
<dbReference type="EC" id="2.7.13.3" evidence="3"/>
<dbReference type="SMART" id="SM00388">
    <property type="entry name" value="HisKA"/>
    <property type="match status" value="1"/>
</dbReference>
<evidence type="ECO:0000259" key="16">
    <source>
        <dbReference type="PROSITE" id="PS50110"/>
    </source>
</evidence>
<dbReference type="Pfam" id="PF00072">
    <property type="entry name" value="Response_reg"/>
    <property type="match status" value="1"/>
</dbReference>
<sequence>MKNNAIKKGIARRITNYMLVLILLIMVGGGAMYVVEHKLQTDYYAEVNQLDQKSKLSIQIQQHTLSVIADMRGYLAVAVPSFIDKIHVKQKGWELGMQEFRKLDLTEEDRQYLEDLQKGYDKVFNEIVPAAVKMTDAATNRAELLKYSQDNNFTPYLDSLFQHNSDYVVATRVKIDALQAKYNRNLDLLAILTSCYLVVIAAIVGWLAIRFAKDVGQPLQRLALSSQHHEDGKLLELPYGQRSDEIGFLTRSLQSMIRRIKETEQNLIEQNEEVLAQQEELLHSQDELSETLLKMQQKEAILQAQNELNASLVNTLNRTDLLQSIIQNVRVIQHADKGAIVLLEEDHPHAAVGIKPEQMHRFIDTLEDSMLARLQMDGRAFVLSREALPREKGYHDERIELSDLYLPIHASDGRMIALVVLTRMGRNFSEAELEQSRALANQISLSIEKLHTFEASERERRLNQEIINSIREGVQLFDKQGNLVQVNETWTSWIGEYVLDSDDREVTHRLYDLFEKLVDNSDELCEFVKEALDGTLADDAKLIYQLQQTDSTKVIQVYYEKIHDARDHVVGTMLVHRDITREYEVDQMKSEFVSTVSHELRTPLSSVLGFTELMLNKELKPDRQHKYLTTIHKEAKRLTQLINDFLDIQRMESGRQSYDMADVEMLPIVQEVMESFTMNYTKHTLRVVPPAASTFVRGDADKLKQVLVNLIGNAVKYSPEGGEVTVEFRCLPKTLVVIIRDQGLGIPRDALSKLFSKFYRIDNSDRRKIGGTGLGLAICKEIVKAHDGEITVQSELGIGSMFSIHLPRQDVTVPVLAAYSEVAVALTTDQPRLFIVEDDDSLALLLQEELQDNGFTVTHLRDGEVAVDQIAQHLPDAVVLDIMLKDSISGWDVIDRLKANEATKNIPIFIASALDDRELGLSKGATDFLTKPYQPSKLSNVILQTLLHREKTGVIMFPEREEDQ</sequence>
<dbReference type="SMART" id="SM00387">
    <property type="entry name" value="HATPase_c"/>
    <property type="match status" value="1"/>
</dbReference>
<dbReference type="RefSeq" id="WP_109690551.1">
    <property type="nucleotide sequence ID" value="NZ_QGGL01000016.1"/>
</dbReference>
<dbReference type="GO" id="GO:0005524">
    <property type="term" value="F:ATP binding"/>
    <property type="evidence" value="ECO:0007669"/>
    <property type="project" value="UniProtKB-KW"/>
</dbReference>
<organism evidence="18 19">
    <name type="scientific">Tumebacillus permanentifrigoris</name>
    <dbReference type="NCBI Taxonomy" id="378543"/>
    <lineage>
        <taxon>Bacteria</taxon>
        <taxon>Bacillati</taxon>
        <taxon>Bacillota</taxon>
        <taxon>Bacilli</taxon>
        <taxon>Bacillales</taxon>
        <taxon>Alicyclobacillaceae</taxon>
        <taxon>Tumebacillus</taxon>
    </lineage>
</organism>
<keyword evidence="14" id="KW-0812">Transmembrane</keyword>
<dbReference type="SUPFAM" id="SSF55781">
    <property type="entry name" value="GAF domain-like"/>
    <property type="match status" value="1"/>
</dbReference>
<keyword evidence="9" id="KW-0067">ATP-binding</keyword>
<keyword evidence="4" id="KW-1003">Cell membrane</keyword>
<keyword evidence="11 14" id="KW-0472">Membrane</keyword>
<evidence type="ECO:0000256" key="1">
    <source>
        <dbReference type="ARBA" id="ARBA00000085"/>
    </source>
</evidence>
<protein>
    <recommendedName>
        <fullName evidence="3">histidine kinase</fullName>
        <ecNumber evidence="3">2.7.13.3</ecNumber>
    </recommendedName>
</protein>
<comment type="catalytic activity">
    <reaction evidence="1">
        <text>ATP + protein L-histidine = ADP + protein N-phospho-L-histidine.</text>
        <dbReference type="EC" id="2.7.13.3"/>
    </reaction>
</comment>
<dbReference type="Gene3D" id="3.30.450.20">
    <property type="entry name" value="PAS domain"/>
    <property type="match status" value="1"/>
</dbReference>
<dbReference type="InterPro" id="IPR036097">
    <property type="entry name" value="HisK_dim/P_sf"/>
</dbReference>
<dbReference type="InterPro" id="IPR003661">
    <property type="entry name" value="HisK_dim/P_dom"/>
</dbReference>
<dbReference type="GO" id="GO:0005886">
    <property type="term" value="C:plasma membrane"/>
    <property type="evidence" value="ECO:0007669"/>
    <property type="project" value="UniProtKB-SubCell"/>
</dbReference>
<dbReference type="SUPFAM" id="SSF55874">
    <property type="entry name" value="ATPase domain of HSP90 chaperone/DNA topoisomerase II/histidine kinase"/>
    <property type="match status" value="1"/>
</dbReference>
<evidence type="ECO:0000256" key="11">
    <source>
        <dbReference type="ARBA" id="ARBA00023136"/>
    </source>
</evidence>
<dbReference type="PROSITE" id="PS50885">
    <property type="entry name" value="HAMP"/>
    <property type="match status" value="1"/>
</dbReference>
<dbReference type="CDD" id="cd00082">
    <property type="entry name" value="HisKA"/>
    <property type="match status" value="1"/>
</dbReference>
<evidence type="ECO:0000256" key="8">
    <source>
        <dbReference type="ARBA" id="ARBA00022777"/>
    </source>
</evidence>
<evidence type="ECO:0000256" key="5">
    <source>
        <dbReference type="ARBA" id="ARBA00022553"/>
    </source>
</evidence>
<comment type="subcellular location">
    <subcellularLocation>
        <location evidence="2">Cell membrane</location>
        <topology evidence="2">Multi-pass membrane protein</topology>
    </subcellularLocation>
</comment>
<feature type="transmembrane region" description="Helical" evidence="14">
    <location>
        <begin position="188"/>
        <end position="209"/>
    </location>
</feature>
<evidence type="ECO:0000256" key="14">
    <source>
        <dbReference type="SAM" id="Phobius"/>
    </source>
</evidence>
<keyword evidence="8 18" id="KW-0418">Kinase</keyword>
<keyword evidence="5 12" id="KW-0597">Phosphoprotein</keyword>
<keyword evidence="6" id="KW-0808">Transferase</keyword>
<dbReference type="Pfam" id="PF00512">
    <property type="entry name" value="HisKA"/>
    <property type="match status" value="1"/>
</dbReference>
<dbReference type="InterPro" id="IPR029016">
    <property type="entry name" value="GAF-like_dom_sf"/>
</dbReference>
<dbReference type="PROSITE" id="PS50110">
    <property type="entry name" value="RESPONSE_REGULATORY"/>
    <property type="match status" value="1"/>
</dbReference>
<keyword evidence="10" id="KW-0902">Two-component regulatory system</keyword>
<dbReference type="SMART" id="SM00065">
    <property type="entry name" value="GAF"/>
    <property type="match status" value="1"/>
</dbReference>
<evidence type="ECO:0000256" key="12">
    <source>
        <dbReference type="PROSITE-ProRule" id="PRU00169"/>
    </source>
</evidence>
<dbReference type="SUPFAM" id="SSF52172">
    <property type="entry name" value="CheY-like"/>
    <property type="match status" value="1"/>
</dbReference>
<keyword evidence="13" id="KW-0175">Coiled coil</keyword>
<dbReference type="InterPro" id="IPR003594">
    <property type="entry name" value="HATPase_dom"/>
</dbReference>
<dbReference type="PANTHER" id="PTHR43047:SF72">
    <property type="entry name" value="OSMOSENSING HISTIDINE PROTEIN KINASE SLN1"/>
    <property type="match status" value="1"/>
</dbReference>
<evidence type="ECO:0000256" key="3">
    <source>
        <dbReference type="ARBA" id="ARBA00012438"/>
    </source>
</evidence>
<evidence type="ECO:0000256" key="10">
    <source>
        <dbReference type="ARBA" id="ARBA00023012"/>
    </source>
</evidence>
<dbReference type="InterPro" id="IPR003660">
    <property type="entry name" value="HAMP_dom"/>
</dbReference>
<dbReference type="Gene3D" id="3.40.50.2300">
    <property type="match status" value="1"/>
</dbReference>
<dbReference type="AlphaFoldDB" id="A0A316D4V1"/>
<dbReference type="GO" id="GO:0009927">
    <property type="term" value="F:histidine phosphotransfer kinase activity"/>
    <property type="evidence" value="ECO:0007669"/>
    <property type="project" value="TreeGrafter"/>
</dbReference>
<dbReference type="InterPro" id="IPR003018">
    <property type="entry name" value="GAF"/>
</dbReference>
<accession>A0A316D4V1</accession>
<feature type="domain" description="HAMP" evidence="17">
    <location>
        <begin position="213"/>
        <end position="265"/>
    </location>
</feature>
<feature type="domain" description="Response regulatory" evidence="16">
    <location>
        <begin position="832"/>
        <end position="946"/>
    </location>
</feature>
<name>A0A316D4V1_9BACL</name>
<dbReference type="Gene3D" id="3.30.450.40">
    <property type="match status" value="1"/>
</dbReference>
<evidence type="ECO:0000256" key="7">
    <source>
        <dbReference type="ARBA" id="ARBA00022741"/>
    </source>
</evidence>
<dbReference type="Gene3D" id="3.30.565.10">
    <property type="entry name" value="Histidine kinase-like ATPase, C-terminal domain"/>
    <property type="match status" value="1"/>
</dbReference>
<evidence type="ECO:0000313" key="18">
    <source>
        <dbReference type="EMBL" id="PWK07949.1"/>
    </source>
</evidence>
<dbReference type="Proteomes" id="UP000245634">
    <property type="component" value="Unassembled WGS sequence"/>
</dbReference>
<dbReference type="OrthoDB" id="9813151at2"/>
<dbReference type="Pfam" id="PF02518">
    <property type="entry name" value="HATPase_c"/>
    <property type="match status" value="1"/>
</dbReference>
<evidence type="ECO:0000256" key="4">
    <source>
        <dbReference type="ARBA" id="ARBA00022475"/>
    </source>
</evidence>
<dbReference type="Gene3D" id="6.10.340.10">
    <property type="match status" value="1"/>
</dbReference>
<dbReference type="SUPFAM" id="SSF47384">
    <property type="entry name" value="Homodimeric domain of signal transducing histidine kinase"/>
    <property type="match status" value="1"/>
</dbReference>
<dbReference type="FunFam" id="3.30.565.10:FF:000006">
    <property type="entry name" value="Sensor histidine kinase WalK"/>
    <property type="match status" value="1"/>
</dbReference>
<dbReference type="PRINTS" id="PR00344">
    <property type="entry name" value="BCTRLSENSOR"/>
</dbReference>
<evidence type="ECO:0000313" key="19">
    <source>
        <dbReference type="Proteomes" id="UP000245634"/>
    </source>
</evidence>
<dbReference type="EMBL" id="QGGL01000016">
    <property type="protein sequence ID" value="PWK07949.1"/>
    <property type="molecule type" value="Genomic_DNA"/>
</dbReference>
<gene>
    <name evidence="18" type="ORF">C7459_116108</name>
</gene>
<keyword evidence="14" id="KW-1133">Transmembrane helix</keyword>
<dbReference type="PANTHER" id="PTHR43047">
    <property type="entry name" value="TWO-COMPONENT HISTIDINE PROTEIN KINASE"/>
    <property type="match status" value="1"/>
</dbReference>
<evidence type="ECO:0000256" key="6">
    <source>
        <dbReference type="ARBA" id="ARBA00022679"/>
    </source>
</evidence>
<evidence type="ECO:0000259" key="17">
    <source>
        <dbReference type="PROSITE" id="PS50885"/>
    </source>
</evidence>
<evidence type="ECO:0000256" key="9">
    <source>
        <dbReference type="ARBA" id="ARBA00022840"/>
    </source>
</evidence>
<dbReference type="InterPro" id="IPR011006">
    <property type="entry name" value="CheY-like_superfamily"/>
</dbReference>
<dbReference type="FunFam" id="1.10.287.130:FF:000001">
    <property type="entry name" value="Two-component sensor histidine kinase"/>
    <property type="match status" value="1"/>
</dbReference>
<evidence type="ECO:0000256" key="2">
    <source>
        <dbReference type="ARBA" id="ARBA00004651"/>
    </source>
</evidence>
<keyword evidence="7" id="KW-0547">Nucleotide-binding</keyword>
<dbReference type="InterPro" id="IPR036890">
    <property type="entry name" value="HATPase_C_sf"/>
</dbReference>
<dbReference type="Gene3D" id="1.10.287.130">
    <property type="match status" value="1"/>
</dbReference>
<feature type="domain" description="Histidine kinase" evidence="15">
    <location>
        <begin position="595"/>
        <end position="810"/>
    </location>
</feature>